<feature type="compositionally biased region" description="Polar residues" evidence="1">
    <location>
        <begin position="283"/>
        <end position="299"/>
    </location>
</feature>
<sequence>MMPTSTSTTTTGHSSASVVIDDDDGGGDSGSGRGEDSQQLIAAVHNVKMLQSDVGGGVDETRQESLPQHHNIVDDHKLNCDQNNLCSDDDNDDFNFIGDIRHGDEETNAINEHCHDREDNDGIQQNGHLSLAGTSNGRPTLQSSQASQIDDAAESVKAEHHRMTRRRRRLVPAAMIESDASTAFSHYRPVPPLSTFITENNIAPENAGEPLSKKSTGKPSRRRGRRDKRDKKRNRNRRQCMDNDNMSGATSEDNIQIGNASVTLQTNSQQQQPQQPQHHDDNTITTKLHPNTTINTTDPMHSILPDDDDPILQEYLPQLKFLSVNYYSRVQPYRMGKRNLPLNQLELILRRRAVIKRSGARREQAISRANGLDREDVGKEGGGSKINSSPSISTIRKPPLPPPHSPPRRKLFPSTTQQHSPTRTHHKADYHDDGSTISSTTIASHLITPAPKQQPIESTLTSQQPIISSTSCDTAIAISSIPKEEVIGDTSLGLKLTIIQGKVIIQKITPLDDGRASPAQLCGLLSPGDVLIAVNGKSLINGTIHNPVSMDKIITVLKPLSQPMDVVTKEYSREVRLRFVLAEGKALLHEQEEREKQKKHERELRKKLGLDSGGGIGRGLDPAADLFGIGAFMGVDQHSGMPMFGNLERHHEEEKKNENNMESNDGILAANKVVAVASVPMEVSDATKATSTSLQSHPLPLLFAQARPTVQAQIAQQIHLDRQWLRHRNTSEFFTLSNNAPRLLRPPSPPIDHIKDLDADHSIDARKRRLERGAQIVTNATSLVSVVESQDNGIECFEDEDPMEVASRVCGTATVRTGASRRRWHRGDSVIAEEESSLAASNYDGGTIRSGESSVEACDHRFLVELAANNESWKMNVLKRLDAFARETEKENIESSHGKNNHGDSNTVREEAGSTGFDSFLFGGDVAKILGKQKQSMSLPPGEMTAMLFDLVELLESGLPNQIFTKDELSRTAASSFLNDKVVSFAKNDDNTDIAKATDFLLHQALGIWLKSFRPLPWKQRRALWPTHQSGLDGDSMISSRVDDDDSLSLTSGTTAQTRSPERHKRNLRELIEHLELDPETRRETCTLVTFFFTRKLRASVQTDITHNESRLPQSAEDEALTLIDAYGSYLNIHTCLVVAGRCHSKSIVAKLLNVARYDSQHKEAVKALERARTLLFYEPNMLSALLDLLPSITKLPSNNLDFITLLVSAYPDLQPWSVREATDSEQSSAFYSKYLLSLMHHEEGNDAAKRDEALVKEFCLMISSCNNADTSIGETYRRSFFHIASRDDPSSEHYHRDLAFLMHCSVKMSEFGLALSLANEIITSRRYFKDEQVLLHVLQHIGVISDKAIEGNGGEVNTIILGQVISFLSVFSSRMAERECVFDLGAELSKYVEKCYFKHKNNPQKHSSSSVDACITTISENAPPAYSLQILAQWEHACLDSSTFISAIHTSLISGARDGVRSELSGSLLRIQRSREEGRRPITENGMSSGSGGSAEDEVVEDGGFIWSRILEGTAEITK</sequence>
<gene>
    <name evidence="3" type="ORF">ACHAWU_006226</name>
</gene>
<reference evidence="3 4" key="1">
    <citation type="submission" date="2024-10" db="EMBL/GenBank/DDBJ databases">
        <title>Updated reference genomes for cyclostephanoid diatoms.</title>
        <authorList>
            <person name="Roberts W.R."/>
            <person name="Alverson A.J."/>
        </authorList>
    </citation>
    <scope>NUCLEOTIDE SEQUENCE [LARGE SCALE GENOMIC DNA]</scope>
    <source>
        <strain evidence="3 4">AJA232-27</strain>
    </source>
</reference>
<feature type="compositionally biased region" description="Basic residues" evidence="1">
    <location>
        <begin position="215"/>
        <end position="238"/>
    </location>
</feature>
<feature type="region of interest" description="Disordered" evidence="1">
    <location>
        <begin position="264"/>
        <end position="306"/>
    </location>
</feature>
<feature type="region of interest" description="Disordered" evidence="1">
    <location>
        <begin position="1476"/>
        <end position="1498"/>
    </location>
</feature>
<feature type="region of interest" description="Disordered" evidence="1">
    <location>
        <begin position="1"/>
        <end position="39"/>
    </location>
</feature>
<feature type="compositionally biased region" description="Basic and acidic residues" evidence="1">
    <location>
        <begin position="360"/>
        <end position="379"/>
    </location>
</feature>
<feature type="compositionally biased region" description="Polar residues" evidence="1">
    <location>
        <begin position="242"/>
        <end position="252"/>
    </location>
</feature>
<name>A0ABD3ML86_9STRA</name>
<feature type="compositionally biased region" description="Polar residues" evidence="1">
    <location>
        <begin position="122"/>
        <end position="148"/>
    </location>
</feature>
<feature type="region of interest" description="Disordered" evidence="1">
    <location>
        <begin position="357"/>
        <end position="432"/>
    </location>
</feature>
<dbReference type="CDD" id="cd00136">
    <property type="entry name" value="PDZ_canonical"/>
    <property type="match status" value="1"/>
</dbReference>
<feature type="region of interest" description="Disordered" evidence="1">
    <location>
        <begin position="201"/>
        <end position="252"/>
    </location>
</feature>
<dbReference type="Proteomes" id="UP001530293">
    <property type="component" value="Unassembled WGS sequence"/>
</dbReference>
<dbReference type="PROSITE" id="PS50106">
    <property type="entry name" value="PDZ"/>
    <property type="match status" value="1"/>
</dbReference>
<feature type="compositionally biased region" description="Polar residues" evidence="1">
    <location>
        <begin position="385"/>
        <end position="394"/>
    </location>
</feature>
<feature type="region of interest" description="Disordered" evidence="1">
    <location>
        <begin position="890"/>
        <end position="910"/>
    </location>
</feature>
<proteinExistence type="predicted"/>
<feature type="compositionally biased region" description="Low complexity" evidence="1">
    <location>
        <begin position="1"/>
        <end position="19"/>
    </location>
</feature>
<feature type="domain" description="PDZ" evidence="2">
    <location>
        <begin position="475"/>
        <end position="572"/>
    </location>
</feature>
<dbReference type="InterPro" id="IPR001478">
    <property type="entry name" value="PDZ"/>
</dbReference>
<comment type="caution">
    <text evidence="3">The sequence shown here is derived from an EMBL/GenBank/DDBJ whole genome shotgun (WGS) entry which is preliminary data.</text>
</comment>
<dbReference type="Gene3D" id="2.30.42.10">
    <property type="match status" value="1"/>
</dbReference>
<feature type="compositionally biased region" description="Basic residues" evidence="1">
    <location>
        <begin position="159"/>
        <end position="169"/>
    </location>
</feature>
<feature type="region of interest" description="Disordered" evidence="1">
    <location>
        <begin position="1043"/>
        <end position="1065"/>
    </location>
</feature>
<keyword evidence="4" id="KW-1185">Reference proteome</keyword>
<evidence type="ECO:0000259" key="2">
    <source>
        <dbReference type="PROSITE" id="PS50106"/>
    </source>
</evidence>
<evidence type="ECO:0000313" key="3">
    <source>
        <dbReference type="EMBL" id="KAL3764809.1"/>
    </source>
</evidence>
<organism evidence="3 4">
    <name type="scientific">Discostella pseudostelligera</name>
    <dbReference type="NCBI Taxonomy" id="259834"/>
    <lineage>
        <taxon>Eukaryota</taxon>
        <taxon>Sar</taxon>
        <taxon>Stramenopiles</taxon>
        <taxon>Ochrophyta</taxon>
        <taxon>Bacillariophyta</taxon>
        <taxon>Coscinodiscophyceae</taxon>
        <taxon>Thalassiosirophycidae</taxon>
        <taxon>Stephanodiscales</taxon>
        <taxon>Stephanodiscaceae</taxon>
        <taxon>Discostella</taxon>
    </lineage>
</organism>
<dbReference type="InterPro" id="IPR036034">
    <property type="entry name" value="PDZ_sf"/>
</dbReference>
<evidence type="ECO:0000256" key="1">
    <source>
        <dbReference type="SAM" id="MobiDB-lite"/>
    </source>
</evidence>
<protein>
    <recommendedName>
        <fullName evidence="2">PDZ domain-containing protein</fullName>
    </recommendedName>
</protein>
<evidence type="ECO:0000313" key="4">
    <source>
        <dbReference type="Proteomes" id="UP001530293"/>
    </source>
</evidence>
<feature type="region of interest" description="Disordered" evidence="1">
    <location>
        <begin position="117"/>
        <end position="169"/>
    </location>
</feature>
<dbReference type="SUPFAM" id="SSF50156">
    <property type="entry name" value="PDZ domain-like"/>
    <property type="match status" value="1"/>
</dbReference>
<accession>A0ABD3ML86</accession>
<dbReference type="EMBL" id="JALLBG020000101">
    <property type="protein sequence ID" value="KAL3764809.1"/>
    <property type="molecule type" value="Genomic_DNA"/>
</dbReference>